<dbReference type="RefSeq" id="WP_115586089.1">
    <property type="nucleotide sequence ID" value="NZ_CP025544.1"/>
</dbReference>
<evidence type="ECO:0000313" key="1">
    <source>
        <dbReference type="EMBL" id="AXK61074.1"/>
    </source>
</evidence>
<accession>A0A345ZCQ7</accession>
<dbReference type="EMBL" id="CP025544">
    <property type="protein sequence ID" value="AXK61074.1"/>
    <property type="molecule type" value="Genomic_DNA"/>
</dbReference>
<reference evidence="1 2" key="1">
    <citation type="submission" date="2017-12" db="EMBL/GenBank/DDBJ databases">
        <title>Chromulinavorax destructans is a abundant pathogen of dominant heterotrophic picoflagllates.</title>
        <authorList>
            <person name="Deeg C.M."/>
            <person name="Zimmer M."/>
            <person name="Suttle C.A."/>
        </authorList>
    </citation>
    <scope>NUCLEOTIDE SEQUENCE [LARGE SCALE GENOMIC DNA]</scope>
    <source>
        <strain evidence="1 2">SeV1</strain>
    </source>
</reference>
<proteinExistence type="predicted"/>
<dbReference type="AlphaFoldDB" id="A0A345ZCQ7"/>
<dbReference type="Proteomes" id="UP000254834">
    <property type="component" value="Chromosome"/>
</dbReference>
<organism evidence="1 2">
    <name type="scientific">Candidatus Chromulinivorax destructor</name>
    <dbReference type="NCBI Taxonomy" id="2066483"/>
    <lineage>
        <taxon>Bacteria</taxon>
        <taxon>Candidatus Babelota</taxon>
        <taxon>Candidatus Babeliae</taxon>
        <taxon>Candidatus Babeliales</taxon>
        <taxon>Candidatus Chromulinivoraceae</taxon>
        <taxon>Candidatus Chromulinivorax</taxon>
    </lineage>
</organism>
<gene>
    <name evidence="1" type="ORF">C0J27_05070</name>
</gene>
<keyword evidence="2" id="KW-1185">Reference proteome</keyword>
<name>A0A345ZCQ7_9BACT</name>
<evidence type="ECO:0000313" key="2">
    <source>
        <dbReference type="Proteomes" id="UP000254834"/>
    </source>
</evidence>
<protein>
    <submittedName>
        <fullName evidence="1">Uncharacterized protein</fullName>
    </submittedName>
</protein>
<sequence length="138" mass="15676">MMNKIFLIIVSLIGFNSVHCSQITDDDKMHMLNTGLIAINPKTHCFTLARGVDKAIVQAICNGADDTFVLLLVDQSRETSKSIKFNAYMAAKIKSTYQLYDPTIVKIKDDLKYATTNDDRSELNQKLQARLNSYKIYY</sequence>
<dbReference type="KEGG" id="cdes:C0J27_05070"/>